<dbReference type="OMA" id="DYRHFPV"/>
<feature type="compositionally biased region" description="Basic residues" evidence="1">
    <location>
        <begin position="182"/>
        <end position="193"/>
    </location>
</feature>
<dbReference type="EMBL" id="FUEG01000016">
    <property type="protein sequence ID" value="SJL12219.1"/>
    <property type="molecule type" value="Genomic_DNA"/>
</dbReference>
<feature type="compositionally biased region" description="Acidic residues" evidence="1">
    <location>
        <begin position="205"/>
        <end position="224"/>
    </location>
</feature>
<feature type="region of interest" description="Disordered" evidence="1">
    <location>
        <begin position="83"/>
        <end position="113"/>
    </location>
</feature>
<dbReference type="OrthoDB" id="3021720at2759"/>
<accession>A0A284RTW2</accession>
<organism evidence="2 3">
    <name type="scientific">Armillaria ostoyae</name>
    <name type="common">Armillaria root rot fungus</name>
    <dbReference type="NCBI Taxonomy" id="47428"/>
    <lineage>
        <taxon>Eukaryota</taxon>
        <taxon>Fungi</taxon>
        <taxon>Dikarya</taxon>
        <taxon>Basidiomycota</taxon>
        <taxon>Agaricomycotina</taxon>
        <taxon>Agaricomycetes</taxon>
        <taxon>Agaricomycetidae</taxon>
        <taxon>Agaricales</taxon>
        <taxon>Marasmiineae</taxon>
        <taxon>Physalacriaceae</taxon>
        <taxon>Armillaria</taxon>
    </lineage>
</organism>
<feature type="region of interest" description="Disordered" evidence="1">
    <location>
        <begin position="148"/>
        <end position="242"/>
    </location>
</feature>
<gene>
    <name evidence="2" type="ORF">ARMOST_15641</name>
</gene>
<reference evidence="3" key="1">
    <citation type="journal article" date="2017" name="Nat. Ecol. Evol.">
        <title>Genome expansion and lineage-specific genetic innovations in the forest pathogenic fungi Armillaria.</title>
        <authorList>
            <person name="Sipos G."/>
            <person name="Prasanna A.N."/>
            <person name="Walter M.C."/>
            <person name="O'Connor E."/>
            <person name="Balint B."/>
            <person name="Krizsan K."/>
            <person name="Kiss B."/>
            <person name="Hess J."/>
            <person name="Varga T."/>
            <person name="Slot J."/>
            <person name="Riley R."/>
            <person name="Boka B."/>
            <person name="Rigling D."/>
            <person name="Barry K."/>
            <person name="Lee J."/>
            <person name="Mihaltcheva S."/>
            <person name="LaButti K."/>
            <person name="Lipzen A."/>
            <person name="Waldron R."/>
            <person name="Moloney N.M."/>
            <person name="Sperisen C."/>
            <person name="Kredics L."/>
            <person name="Vagvoelgyi C."/>
            <person name="Patrignani A."/>
            <person name="Fitzpatrick D."/>
            <person name="Nagy I."/>
            <person name="Doyle S."/>
            <person name="Anderson J.B."/>
            <person name="Grigoriev I.V."/>
            <person name="Gueldener U."/>
            <person name="Muensterkoetter M."/>
            <person name="Nagy L.G."/>
        </authorList>
    </citation>
    <scope>NUCLEOTIDE SEQUENCE [LARGE SCALE GENOMIC DNA]</scope>
    <source>
        <strain evidence="3">C18/9</strain>
    </source>
</reference>
<dbReference type="Proteomes" id="UP000219338">
    <property type="component" value="Unassembled WGS sequence"/>
</dbReference>
<protein>
    <submittedName>
        <fullName evidence="2">Uncharacterized protein</fullName>
    </submittedName>
</protein>
<keyword evidence="3" id="KW-1185">Reference proteome</keyword>
<feature type="compositionally biased region" description="Low complexity" evidence="1">
    <location>
        <begin position="91"/>
        <end position="105"/>
    </location>
</feature>
<dbReference type="AlphaFoldDB" id="A0A284RTW2"/>
<name>A0A284RTW2_ARMOS</name>
<evidence type="ECO:0000313" key="3">
    <source>
        <dbReference type="Proteomes" id="UP000219338"/>
    </source>
</evidence>
<sequence>MSEANRFSSRITEIDYAIGYTADGTGYISPDAPNRCPPIIFDMHQSAKRAEASRLLDPSYYSTTHNYQPRVYIDRKGNMHDPDYRHFPVLSSSPASSSSSNSPISRRNTRPQWETGYTYESAIPDDDDIQGDYYDPFTNYALRRSSSLTRPTTPYYPSSSPVSDFESPFDDPEEKPCSVMKKAFRPRKCREKRRASLDSTVEESYYSEEPEAVPESEDDEEDEEHQEKEERPAPTCSEAMKKQWQSISLTVSFGVFRARRRMKRVLSR</sequence>
<evidence type="ECO:0000256" key="1">
    <source>
        <dbReference type="SAM" id="MobiDB-lite"/>
    </source>
</evidence>
<proteinExistence type="predicted"/>
<feature type="compositionally biased region" description="Low complexity" evidence="1">
    <location>
        <begin position="148"/>
        <end position="161"/>
    </location>
</feature>
<evidence type="ECO:0000313" key="2">
    <source>
        <dbReference type="EMBL" id="SJL12219.1"/>
    </source>
</evidence>